<dbReference type="EMBL" id="SNRW01005757">
    <property type="protein sequence ID" value="KAA6384444.1"/>
    <property type="molecule type" value="Genomic_DNA"/>
</dbReference>
<protein>
    <submittedName>
        <fullName evidence="1">Uncharacterized protein</fullName>
    </submittedName>
</protein>
<organism evidence="1 2">
    <name type="scientific">Streblomastix strix</name>
    <dbReference type="NCBI Taxonomy" id="222440"/>
    <lineage>
        <taxon>Eukaryota</taxon>
        <taxon>Metamonada</taxon>
        <taxon>Preaxostyla</taxon>
        <taxon>Oxymonadida</taxon>
        <taxon>Streblomastigidae</taxon>
        <taxon>Streblomastix</taxon>
    </lineage>
</organism>
<sequence>RLWPAGLVQAMSEGGC</sequence>
<feature type="non-terminal residue" evidence="1">
    <location>
        <position position="1"/>
    </location>
</feature>
<evidence type="ECO:0000313" key="2">
    <source>
        <dbReference type="Proteomes" id="UP000324800"/>
    </source>
</evidence>
<comment type="caution">
    <text evidence="1">The sequence shown here is derived from an EMBL/GenBank/DDBJ whole genome shotgun (WGS) entry which is preliminary data.</text>
</comment>
<accession>A0A5J4VPH0</accession>
<evidence type="ECO:0000313" key="1">
    <source>
        <dbReference type="EMBL" id="KAA6384444.1"/>
    </source>
</evidence>
<dbReference type="Proteomes" id="UP000324800">
    <property type="component" value="Unassembled WGS sequence"/>
</dbReference>
<proteinExistence type="predicted"/>
<name>A0A5J4VPH0_9EUKA</name>
<gene>
    <name evidence="1" type="ORF">EZS28_020028</name>
</gene>
<dbReference type="AlphaFoldDB" id="A0A5J4VPH0"/>
<reference evidence="1 2" key="1">
    <citation type="submission" date="2019-03" db="EMBL/GenBank/DDBJ databases">
        <title>Single cell metagenomics reveals metabolic interactions within the superorganism composed of flagellate Streblomastix strix and complex community of Bacteroidetes bacteria on its surface.</title>
        <authorList>
            <person name="Treitli S.C."/>
            <person name="Kolisko M."/>
            <person name="Husnik F."/>
            <person name="Keeling P."/>
            <person name="Hampl V."/>
        </authorList>
    </citation>
    <scope>NUCLEOTIDE SEQUENCE [LARGE SCALE GENOMIC DNA]</scope>
    <source>
        <strain evidence="1">ST1C</strain>
    </source>
</reference>